<keyword evidence="7" id="KW-1185">Reference proteome</keyword>
<organism evidence="6 7">
    <name type="scientific">Gigaspora margarita</name>
    <dbReference type="NCBI Taxonomy" id="4874"/>
    <lineage>
        <taxon>Eukaryota</taxon>
        <taxon>Fungi</taxon>
        <taxon>Fungi incertae sedis</taxon>
        <taxon>Mucoromycota</taxon>
        <taxon>Glomeromycotina</taxon>
        <taxon>Glomeromycetes</taxon>
        <taxon>Diversisporales</taxon>
        <taxon>Gigasporaceae</taxon>
        <taxon>Gigaspora</taxon>
    </lineage>
</organism>
<keyword evidence="4" id="KW-0949">S-adenosyl-L-methionine</keyword>
<dbReference type="Proteomes" id="UP000789901">
    <property type="component" value="Unassembled WGS sequence"/>
</dbReference>
<dbReference type="InterPro" id="IPR002295">
    <property type="entry name" value="N4/N6-MTase_EcoPI_Mod-like"/>
</dbReference>
<feature type="non-terminal residue" evidence="6">
    <location>
        <position position="415"/>
    </location>
</feature>
<evidence type="ECO:0000256" key="1">
    <source>
        <dbReference type="ARBA" id="ARBA00006594"/>
    </source>
</evidence>
<dbReference type="EMBL" id="CAJVQB010000689">
    <property type="protein sequence ID" value="CAG8502290.1"/>
    <property type="molecule type" value="Genomic_DNA"/>
</dbReference>
<dbReference type="Pfam" id="PF01555">
    <property type="entry name" value="N6_N4_Mtase"/>
    <property type="match status" value="1"/>
</dbReference>
<protein>
    <submittedName>
        <fullName evidence="6">1804_t:CDS:1</fullName>
    </submittedName>
</protein>
<accession>A0ABM8W1Q1</accession>
<evidence type="ECO:0000256" key="2">
    <source>
        <dbReference type="ARBA" id="ARBA00022603"/>
    </source>
</evidence>
<dbReference type="Gene3D" id="3.40.50.150">
    <property type="entry name" value="Vaccinia Virus protein VP39"/>
    <property type="match status" value="1"/>
</dbReference>
<comment type="caution">
    <text evidence="6">The sequence shown here is derived from an EMBL/GenBank/DDBJ whole genome shotgun (WGS) entry which is preliminary data.</text>
</comment>
<evidence type="ECO:0000256" key="3">
    <source>
        <dbReference type="ARBA" id="ARBA00022679"/>
    </source>
</evidence>
<dbReference type="PRINTS" id="PR00506">
    <property type="entry name" value="D21N6MTFRASE"/>
</dbReference>
<dbReference type="PROSITE" id="PS00092">
    <property type="entry name" value="N6_MTASE"/>
    <property type="match status" value="1"/>
</dbReference>
<dbReference type="InterPro" id="IPR002052">
    <property type="entry name" value="DNA_methylase_N6_adenine_CS"/>
</dbReference>
<sequence length="415" mass="47505">MTQNGNKLSVDPNDYRVSEVRLFKKMEKVGENSAENLIICGDSLNALTSLTKIPEYRKKYVNKVKLIYIDPPFNTGQMFTNYDDQLEHSVWLTMMRDRVLKAYELLSDDDDTELYHFKLVLDEIFGKENFVANIVWQKGYSPHSNVKLFSTDQNYILIFAKNIEQFKINRLPRTEKQNKLYKNLDNDPRGLWRTDNFSVKAINSKNVYPITTPSGKIVYPPKGLSWLVSPERLEELIKDNRIWWGKSGSNVPALKRFLNEEVGHNDEAKKEIKKLFPDIEPFQTPKPERLLKRIIEVATNEGDIVLDYFAGSGTTATVAQKLGRNSEDKGGIRIICIADHALNGKLAKLVATQLEYDYQPDNEHFCGKKGDVLLAVVEGMLTEGLVNFLLNSMDKDKFLEIAALAVDPDLEDKKF</sequence>
<comment type="similarity">
    <text evidence="1">Belongs to the N(4)/N(6)-methyltransferase family.</text>
</comment>
<feature type="domain" description="DNA methylase N-4/N-6" evidence="5">
    <location>
        <begin position="64"/>
        <end position="326"/>
    </location>
</feature>
<evidence type="ECO:0000313" key="6">
    <source>
        <dbReference type="EMBL" id="CAG8502290.1"/>
    </source>
</evidence>
<dbReference type="InterPro" id="IPR029063">
    <property type="entry name" value="SAM-dependent_MTases_sf"/>
</dbReference>
<reference evidence="6 7" key="1">
    <citation type="submission" date="2021-06" db="EMBL/GenBank/DDBJ databases">
        <authorList>
            <person name="Kallberg Y."/>
            <person name="Tangrot J."/>
            <person name="Rosling A."/>
        </authorList>
    </citation>
    <scope>NUCLEOTIDE SEQUENCE [LARGE SCALE GENOMIC DNA]</scope>
    <source>
        <strain evidence="6 7">120-4 pot B 10/14</strain>
    </source>
</reference>
<keyword evidence="2" id="KW-0489">Methyltransferase</keyword>
<gene>
    <name evidence="6" type="ORF">GMARGA_LOCUS2263</name>
</gene>
<evidence type="ECO:0000313" key="7">
    <source>
        <dbReference type="Proteomes" id="UP000789901"/>
    </source>
</evidence>
<evidence type="ECO:0000256" key="4">
    <source>
        <dbReference type="ARBA" id="ARBA00022691"/>
    </source>
</evidence>
<keyword evidence="3" id="KW-0808">Transferase</keyword>
<name>A0ABM8W1Q1_GIGMA</name>
<dbReference type="InterPro" id="IPR002941">
    <property type="entry name" value="DNA_methylase_N4/N6"/>
</dbReference>
<dbReference type="SUPFAM" id="SSF53335">
    <property type="entry name" value="S-adenosyl-L-methionine-dependent methyltransferases"/>
    <property type="match status" value="1"/>
</dbReference>
<evidence type="ECO:0000259" key="5">
    <source>
        <dbReference type="Pfam" id="PF01555"/>
    </source>
</evidence>
<proteinExistence type="inferred from homology"/>